<dbReference type="InterPro" id="IPR038610">
    <property type="entry name" value="FliK-like_C_sf"/>
</dbReference>
<dbReference type="Proteomes" id="UP000663207">
    <property type="component" value="Chromosome"/>
</dbReference>
<evidence type="ECO:0000313" key="3">
    <source>
        <dbReference type="EMBL" id="QSX39099.1"/>
    </source>
</evidence>
<accession>A0ABX7R5U7</accession>
<dbReference type="CDD" id="cd17470">
    <property type="entry name" value="T3SS_Flik_C"/>
    <property type="match status" value="1"/>
</dbReference>
<dbReference type="Pfam" id="PF02120">
    <property type="entry name" value="Flg_hook"/>
    <property type="match status" value="1"/>
</dbReference>
<dbReference type="PANTHER" id="PTHR37533">
    <property type="entry name" value="FLAGELLAR HOOK-LENGTH CONTROL PROTEIN"/>
    <property type="match status" value="1"/>
</dbReference>
<reference evidence="3 4" key="1">
    <citation type="submission" date="2021-03" db="EMBL/GenBank/DDBJ databases">
        <title>Novel species identification of genus Shewanella.</title>
        <authorList>
            <person name="Liu G."/>
            <person name="Zhang Q."/>
        </authorList>
    </citation>
    <scope>NUCLEOTIDE SEQUENCE [LARGE SCALE GENOMIC DNA]</scope>
    <source>
        <strain evidence="3 4">FJAT-52962</strain>
    </source>
</reference>
<dbReference type="InterPro" id="IPR052563">
    <property type="entry name" value="FliK"/>
</dbReference>
<dbReference type="Gene3D" id="3.30.750.140">
    <property type="match status" value="1"/>
</dbReference>
<feature type="domain" description="Flagellar hook-length control protein-like C-terminal" evidence="2">
    <location>
        <begin position="279"/>
        <end position="359"/>
    </location>
</feature>
<evidence type="ECO:0000256" key="1">
    <source>
        <dbReference type="SAM" id="MobiDB-lite"/>
    </source>
</evidence>
<dbReference type="EMBL" id="CP071502">
    <property type="protein sequence ID" value="QSX39099.1"/>
    <property type="molecule type" value="Genomic_DNA"/>
</dbReference>
<dbReference type="InterPro" id="IPR021136">
    <property type="entry name" value="Flagellar_hook_control-like_C"/>
</dbReference>
<organism evidence="3 4">
    <name type="scientific">Shewanella sedimentimangrovi</name>
    <dbReference type="NCBI Taxonomy" id="2814293"/>
    <lineage>
        <taxon>Bacteria</taxon>
        <taxon>Pseudomonadati</taxon>
        <taxon>Pseudomonadota</taxon>
        <taxon>Gammaproteobacteria</taxon>
        <taxon>Alteromonadales</taxon>
        <taxon>Shewanellaceae</taxon>
        <taxon>Shewanella</taxon>
    </lineage>
</organism>
<name>A0ABX7R5U7_9GAMM</name>
<keyword evidence="4" id="KW-1185">Reference proteome</keyword>
<sequence>MSPLQAMDRLMFELESGNPEILSELAELLDVDPKMLQQMSDEELQQWLNQEFKDPSAMAQLQQLMGSQGINDHRLVDGAASQDDALNISKGQRLPPEWGAGKPSGAEKDHIMPIKQQITGNVDGQESTDTAPVVPLAKDAKVEQGQQTVAEFKLQPVAVSQAQVNSAAPNVAQGVSQTVNPLAAGAMQDGMAMPVADAAKQLANSELIVVEGKEPQVQLKAQDALLFAGMNGEGHKDLQALSQPSRSEMPQLQLSLRQGMEQTQNMHDMIQRFAPMMKQQLVTMVSQGIQQAEIRLDPPELGQMMVRIQVQGQETQVQFHVTQSQTRDVMEQALPRLREMLAEQGMQLTDGQVSQGGGGRDFGSREGSGGASEESMDEKAAEETLLSVNQTTSYGSGIDYYA</sequence>
<proteinExistence type="predicted"/>
<dbReference type="PANTHER" id="PTHR37533:SF2">
    <property type="entry name" value="FLAGELLAR HOOK-LENGTH CONTROL PROTEIN"/>
    <property type="match status" value="1"/>
</dbReference>
<evidence type="ECO:0000313" key="4">
    <source>
        <dbReference type="Proteomes" id="UP000663207"/>
    </source>
</evidence>
<protein>
    <submittedName>
        <fullName evidence="3">Flagellar hook-length control protein FliK</fullName>
    </submittedName>
</protein>
<keyword evidence="3" id="KW-0966">Cell projection</keyword>
<feature type="compositionally biased region" description="Gly residues" evidence="1">
    <location>
        <begin position="354"/>
        <end position="370"/>
    </location>
</feature>
<evidence type="ECO:0000259" key="2">
    <source>
        <dbReference type="Pfam" id="PF02120"/>
    </source>
</evidence>
<keyword evidence="3" id="KW-0969">Cilium</keyword>
<feature type="region of interest" description="Disordered" evidence="1">
    <location>
        <begin position="349"/>
        <end position="388"/>
    </location>
</feature>
<gene>
    <name evidence="3" type="ORF">JYB85_12075</name>
</gene>
<keyword evidence="3" id="KW-0282">Flagellum</keyword>